<keyword evidence="1" id="KW-0175">Coiled coil</keyword>
<protein>
    <submittedName>
        <fullName evidence="3">Uncharacterized protein</fullName>
    </submittedName>
</protein>
<evidence type="ECO:0000313" key="4">
    <source>
        <dbReference type="Proteomes" id="UP000053144"/>
    </source>
</evidence>
<feature type="coiled-coil region" evidence="1">
    <location>
        <begin position="115"/>
        <end position="154"/>
    </location>
</feature>
<feature type="transmembrane region" description="Helical" evidence="2">
    <location>
        <begin position="52"/>
        <end position="71"/>
    </location>
</feature>
<keyword evidence="2" id="KW-0812">Transmembrane</keyword>
<evidence type="ECO:0000313" key="3">
    <source>
        <dbReference type="EMBL" id="KOM50519.1"/>
    </source>
</evidence>
<proteinExistence type="predicted"/>
<feature type="transmembrane region" description="Helical" evidence="2">
    <location>
        <begin position="22"/>
        <end position="45"/>
    </location>
</feature>
<dbReference type="AlphaFoldDB" id="A0A0L9V793"/>
<dbReference type="Gramene" id="KOM50519">
    <property type="protein sequence ID" value="KOM50519"/>
    <property type="gene ID" value="LR48_Vigan08g134600"/>
</dbReference>
<keyword evidence="2" id="KW-0472">Membrane</keyword>
<dbReference type="EMBL" id="CM003378">
    <property type="protein sequence ID" value="KOM50519.1"/>
    <property type="molecule type" value="Genomic_DNA"/>
</dbReference>
<keyword evidence="2" id="KW-1133">Transmembrane helix</keyword>
<gene>
    <name evidence="3" type="ORF">LR48_Vigan08g134600</name>
</gene>
<sequence length="284" mass="31585">MIPINESLIYEFRKMGGGLTKFVLVMIISIGMHLLDGEFVIWLCVLIPKHAIGIPIMGGVTVFVMIGIANFETTLPVPVGGTSRVVSIFAIPILTALSFPLPSILNPLYPIKRSAEGLKKQNQKLERKINIIRLEEQMNKLLAFSRNLSKAERDVRKERDALVNKVQIQDAQIVEMQTAIYNQHTRGFEKALRQIPCRNAKGLLNVSIEGTGFDIMKDMYKGELIPLKDIPNDEPEAELTMEPTEDVATEEGNEGVDVIVNPEIMNPSPNKVEGAVKGEINIIE</sequence>
<feature type="transmembrane region" description="Helical" evidence="2">
    <location>
        <begin position="83"/>
        <end position="105"/>
    </location>
</feature>
<reference evidence="4" key="1">
    <citation type="journal article" date="2015" name="Proc. Natl. Acad. Sci. U.S.A.">
        <title>Genome sequencing of adzuki bean (Vigna angularis) provides insight into high starch and low fat accumulation and domestication.</title>
        <authorList>
            <person name="Yang K."/>
            <person name="Tian Z."/>
            <person name="Chen C."/>
            <person name="Luo L."/>
            <person name="Zhao B."/>
            <person name="Wang Z."/>
            <person name="Yu L."/>
            <person name="Li Y."/>
            <person name="Sun Y."/>
            <person name="Li W."/>
            <person name="Chen Y."/>
            <person name="Li Y."/>
            <person name="Zhang Y."/>
            <person name="Ai D."/>
            <person name="Zhao J."/>
            <person name="Shang C."/>
            <person name="Ma Y."/>
            <person name="Wu B."/>
            <person name="Wang M."/>
            <person name="Gao L."/>
            <person name="Sun D."/>
            <person name="Zhang P."/>
            <person name="Guo F."/>
            <person name="Wang W."/>
            <person name="Li Y."/>
            <person name="Wang J."/>
            <person name="Varshney R.K."/>
            <person name="Wang J."/>
            <person name="Ling H.Q."/>
            <person name="Wan P."/>
        </authorList>
    </citation>
    <scope>NUCLEOTIDE SEQUENCE</scope>
    <source>
        <strain evidence="4">cv. Jingnong 6</strain>
    </source>
</reference>
<accession>A0A0L9V793</accession>
<evidence type="ECO:0000256" key="2">
    <source>
        <dbReference type="SAM" id="Phobius"/>
    </source>
</evidence>
<name>A0A0L9V793_PHAAN</name>
<organism evidence="3 4">
    <name type="scientific">Phaseolus angularis</name>
    <name type="common">Azuki bean</name>
    <name type="synonym">Vigna angularis</name>
    <dbReference type="NCBI Taxonomy" id="3914"/>
    <lineage>
        <taxon>Eukaryota</taxon>
        <taxon>Viridiplantae</taxon>
        <taxon>Streptophyta</taxon>
        <taxon>Embryophyta</taxon>
        <taxon>Tracheophyta</taxon>
        <taxon>Spermatophyta</taxon>
        <taxon>Magnoliopsida</taxon>
        <taxon>eudicotyledons</taxon>
        <taxon>Gunneridae</taxon>
        <taxon>Pentapetalae</taxon>
        <taxon>rosids</taxon>
        <taxon>fabids</taxon>
        <taxon>Fabales</taxon>
        <taxon>Fabaceae</taxon>
        <taxon>Papilionoideae</taxon>
        <taxon>50 kb inversion clade</taxon>
        <taxon>NPAAA clade</taxon>
        <taxon>indigoferoid/millettioid clade</taxon>
        <taxon>Phaseoleae</taxon>
        <taxon>Vigna</taxon>
    </lineage>
</organism>
<dbReference type="Proteomes" id="UP000053144">
    <property type="component" value="Chromosome 8"/>
</dbReference>
<evidence type="ECO:0000256" key="1">
    <source>
        <dbReference type="SAM" id="Coils"/>
    </source>
</evidence>